<evidence type="ECO:0008006" key="3">
    <source>
        <dbReference type="Google" id="ProtNLM"/>
    </source>
</evidence>
<accession>A0A117I6E5</accession>
<proteinExistence type="predicted"/>
<dbReference type="STRING" id="146020.RMCB_4071"/>
<dbReference type="SUPFAM" id="SSF47240">
    <property type="entry name" value="Ferritin-like"/>
    <property type="match status" value="1"/>
</dbReference>
<organism evidence="1 2">
    <name type="scientific">Mycolicibacterium brisbanense</name>
    <dbReference type="NCBI Taxonomy" id="146020"/>
    <lineage>
        <taxon>Bacteria</taxon>
        <taxon>Bacillati</taxon>
        <taxon>Actinomycetota</taxon>
        <taxon>Actinomycetes</taxon>
        <taxon>Mycobacteriales</taxon>
        <taxon>Mycobacteriaceae</taxon>
        <taxon>Mycolicibacterium</taxon>
    </lineage>
</organism>
<reference evidence="2" key="2">
    <citation type="submission" date="2016-02" db="EMBL/GenBank/DDBJ databases">
        <title>Draft genome sequence of five rapidly growing Mycobacterium species.</title>
        <authorList>
            <person name="Katahira K."/>
            <person name="Gotou Y."/>
            <person name="Iida K."/>
            <person name="Ogura Y."/>
            <person name="Hayashi T."/>
        </authorList>
    </citation>
    <scope>NUCLEOTIDE SEQUENCE [LARGE SCALE GENOMIC DNA]</scope>
    <source>
        <strain evidence="2">JCM15654</strain>
    </source>
</reference>
<protein>
    <recommendedName>
        <fullName evidence="3">Ferritin-like domain-containing protein</fullName>
    </recommendedName>
</protein>
<evidence type="ECO:0000313" key="1">
    <source>
        <dbReference type="EMBL" id="GAS89975.1"/>
    </source>
</evidence>
<dbReference type="AlphaFoldDB" id="A0A117I6E5"/>
<dbReference type="Proteomes" id="UP000069620">
    <property type="component" value="Unassembled WGS sequence"/>
</dbReference>
<gene>
    <name evidence="1" type="ORF">RMCB_4071</name>
</gene>
<dbReference type="InterPro" id="IPR016084">
    <property type="entry name" value="Haem_Oase-like_multi-hlx"/>
</dbReference>
<comment type="caution">
    <text evidence="1">The sequence shown here is derived from an EMBL/GenBank/DDBJ whole genome shotgun (WGS) entry which is preliminary data.</text>
</comment>
<sequence length="235" mass="26545">MLHVVSVRNVRGGTGLDPIKEEVDAILDSIFATAKRTSEEFFESFALDPQPIILAEWLATRAWREIDYVFLLNEEIRRYGLGFERKHITLLAKQAFQEAEHYEAVSSAVESLGGIAPTTVPADSRVWSEFLWECLDRHPLAAVAAWNASETSATGSLEPTFLAGERHGFDEVVRVHRKIEIDEKFHVGLGRQILSRYAETDDDRNEILRAMRGMRDIAANMFSPDSATRLLATQR</sequence>
<name>A0A117I6E5_9MYCO</name>
<dbReference type="Gene3D" id="1.20.910.10">
    <property type="entry name" value="Heme oxygenase-like"/>
    <property type="match status" value="1"/>
</dbReference>
<reference evidence="2" key="1">
    <citation type="journal article" date="2016" name="Genome Announc.">
        <title>Draft Genome Sequences of Five Rapidly Growing Mycobacterium Species, M. thermoresistibile, M. fortuitum subsp. acetamidolyticum, M. canariasense, M. brisbanense, and M. novocastrense.</title>
        <authorList>
            <person name="Katahira K."/>
            <person name="Ogura Y."/>
            <person name="Gotoh Y."/>
            <person name="Hayashi T."/>
        </authorList>
    </citation>
    <scope>NUCLEOTIDE SEQUENCE [LARGE SCALE GENOMIC DNA]</scope>
    <source>
        <strain evidence="2">JCM15654</strain>
    </source>
</reference>
<keyword evidence="2" id="KW-1185">Reference proteome</keyword>
<dbReference type="EMBL" id="BCSX01000035">
    <property type="protein sequence ID" value="GAS89975.1"/>
    <property type="molecule type" value="Genomic_DNA"/>
</dbReference>
<evidence type="ECO:0000313" key="2">
    <source>
        <dbReference type="Proteomes" id="UP000069620"/>
    </source>
</evidence>
<dbReference type="InterPro" id="IPR009078">
    <property type="entry name" value="Ferritin-like_SF"/>
</dbReference>